<dbReference type="RefSeq" id="WP_271428554.1">
    <property type="nucleotide sequence ID" value="NZ_JAQIPB010000006.1"/>
</dbReference>
<dbReference type="Proteomes" id="UP001212602">
    <property type="component" value="Unassembled WGS sequence"/>
</dbReference>
<evidence type="ECO:0000313" key="1">
    <source>
        <dbReference type="EMBL" id="MDA7417313.1"/>
    </source>
</evidence>
<dbReference type="EMBL" id="JAQIPB010000006">
    <property type="protein sequence ID" value="MDA7417313.1"/>
    <property type="molecule type" value="Genomic_DNA"/>
</dbReference>
<protein>
    <submittedName>
        <fullName evidence="1">Uncharacterized protein</fullName>
    </submittedName>
</protein>
<evidence type="ECO:0000313" key="2">
    <source>
        <dbReference type="Proteomes" id="UP001212602"/>
    </source>
</evidence>
<dbReference type="AlphaFoldDB" id="A0AAE3N9W1"/>
<name>A0AAE3N9W1_9BURK</name>
<organism evidence="1 2">
    <name type="scientific">Xenophilus arseniciresistens</name>
    <dbReference type="NCBI Taxonomy" id="1283306"/>
    <lineage>
        <taxon>Bacteria</taxon>
        <taxon>Pseudomonadati</taxon>
        <taxon>Pseudomonadota</taxon>
        <taxon>Betaproteobacteria</taxon>
        <taxon>Burkholderiales</taxon>
        <taxon>Comamonadaceae</taxon>
        <taxon>Xenophilus</taxon>
    </lineage>
</organism>
<reference evidence="1" key="1">
    <citation type="submission" date="2023-01" db="EMBL/GenBank/DDBJ databases">
        <title>Xenophilus mangrovi sp. nov., isolated from soil of Mangrove nature reserve.</title>
        <authorList>
            <person name="Xu S."/>
            <person name="Liu Z."/>
            <person name="Xu Y."/>
        </authorList>
    </citation>
    <scope>NUCLEOTIDE SEQUENCE</scope>
    <source>
        <strain evidence="1">YW8</strain>
    </source>
</reference>
<sequence length="84" mass="9346">MYDPKKSWMWGRAFRTYPLNEFAPGLRLSVPASYTDGEGVANEDAQGALRLANGQQVGRVNRDTGEVLIGRKLREGDLPRGPRN</sequence>
<keyword evidence="2" id="KW-1185">Reference proteome</keyword>
<gene>
    <name evidence="1" type="ORF">PGB34_13165</name>
</gene>
<accession>A0AAE3N9W1</accession>
<comment type="caution">
    <text evidence="1">The sequence shown here is derived from an EMBL/GenBank/DDBJ whole genome shotgun (WGS) entry which is preliminary data.</text>
</comment>
<proteinExistence type="predicted"/>